<feature type="transmembrane region" description="Helical" evidence="6">
    <location>
        <begin position="317"/>
        <end position="337"/>
    </location>
</feature>
<dbReference type="Proteomes" id="UP000226192">
    <property type="component" value="Unassembled WGS sequence"/>
</dbReference>
<feature type="transmembrane region" description="Helical" evidence="6">
    <location>
        <begin position="349"/>
        <end position="369"/>
    </location>
</feature>
<dbReference type="AlphaFoldDB" id="A0A2C5YG53"/>
<dbReference type="Gene3D" id="1.20.1250.20">
    <property type="entry name" value="MFS general substrate transporter like domains"/>
    <property type="match status" value="2"/>
</dbReference>
<dbReference type="PANTHER" id="PTHR43791:SF103">
    <property type="entry name" value="MAJOR FACILITATOR SUPERFAMILY (MFS) PROFILE DOMAIN-CONTAINING PROTEIN-RELATED"/>
    <property type="match status" value="1"/>
</dbReference>
<dbReference type="Pfam" id="PF07690">
    <property type="entry name" value="MFS_1"/>
    <property type="match status" value="1"/>
</dbReference>
<evidence type="ECO:0000256" key="4">
    <source>
        <dbReference type="ARBA" id="ARBA00022989"/>
    </source>
</evidence>
<keyword evidence="5 6" id="KW-0472">Membrane</keyword>
<evidence type="ECO:0000256" key="1">
    <source>
        <dbReference type="ARBA" id="ARBA00004141"/>
    </source>
</evidence>
<protein>
    <recommendedName>
        <fullName evidence="7">Major facilitator superfamily (MFS) profile domain-containing protein</fullName>
    </recommendedName>
</protein>
<keyword evidence="2" id="KW-0813">Transport</keyword>
<dbReference type="OrthoDB" id="6730379at2759"/>
<comment type="subcellular location">
    <subcellularLocation>
        <location evidence="1">Membrane</location>
        <topology evidence="1">Multi-pass membrane protein</topology>
    </subcellularLocation>
</comment>
<evidence type="ECO:0000313" key="8">
    <source>
        <dbReference type="EMBL" id="PHH66593.1"/>
    </source>
</evidence>
<feature type="transmembrane region" description="Helical" evidence="6">
    <location>
        <begin position="256"/>
        <end position="276"/>
    </location>
</feature>
<keyword evidence="9" id="KW-1185">Reference proteome</keyword>
<dbReference type="PANTHER" id="PTHR43791">
    <property type="entry name" value="PERMEASE-RELATED"/>
    <property type="match status" value="1"/>
</dbReference>
<reference evidence="8 9" key="1">
    <citation type="submission" date="2017-06" db="EMBL/GenBank/DDBJ databases">
        <title>Ant-infecting Ophiocordyceps genomes reveal a high diversity of potential behavioral manipulation genes and a possible major role for enterotoxins.</title>
        <authorList>
            <person name="De Bekker C."/>
            <person name="Evans H.C."/>
            <person name="Brachmann A."/>
            <person name="Hughes D.P."/>
        </authorList>
    </citation>
    <scope>NUCLEOTIDE SEQUENCE [LARGE SCALE GENOMIC DNA]</scope>
    <source>
        <strain evidence="8 9">Map64</strain>
    </source>
</reference>
<sequence length="438" mass="47669">MAVSYMFQFLDKAALGYAAIMGLRSDLHLDGQAFSWANGIYYIGYLVASYPAALLMIRWRVGKTIATAVMLWGSVLMFTALASNASSLLAVRFLLGVTESPIAPGLTVVIAMWYKREEQSLRHAAWFLGNTTAGILGGLVAYGIGHVETISAWKAVFLIFGGATVAWSAGLFFLLPDVPMSAWFLDKADRTRAVARVRGNMTGIKNDKVKWQQCREAFLDAKTGFIILIQLCVNIPNGGSQSFASIVVEGLGFKPLPTMLLLSASCLVQLVLVLVGTSGSTWLRNTRTLFLALNFALGLVGAATVRQLPAKHKWARYAGYCLSLSYTANFPLVMSLVSANIGGFTKKTTVNALSFIAYCTGNIIGPQLFFAREAPSYTSGFLAMMICLGSGLTLSLGFRLHLVRENRKRDEGEQGAVSKVDSMTDLTDKEIAQFRYVY</sequence>
<keyword evidence="4 6" id="KW-1133">Transmembrane helix</keyword>
<evidence type="ECO:0000313" key="9">
    <source>
        <dbReference type="Proteomes" id="UP000226192"/>
    </source>
</evidence>
<dbReference type="GO" id="GO:0022857">
    <property type="term" value="F:transmembrane transporter activity"/>
    <property type="evidence" value="ECO:0007669"/>
    <property type="project" value="InterPro"/>
</dbReference>
<gene>
    <name evidence="8" type="ORF">CDD81_6430</name>
</gene>
<evidence type="ECO:0000256" key="6">
    <source>
        <dbReference type="SAM" id="Phobius"/>
    </source>
</evidence>
<proteinExistence type="predicted"/>
<organism evidence="8 9">
    <name type="scientific">Ophiocordyceps australis</name>
    <dbReference type="NCBI Taxonomy" id="1399860"/>
    <lineage>
        <taxon>Eukaryota</taxon>
        <taxon>Fungi</taxon>
        <taxon>Dikarya</taxon>
        <taxon>Ascomycota</taxon>
        <taxon>Pezizomycotina</taxon>
        <taxon>Sordariomycetes</taxon>
        <taxon>Hypocreomycetidae</taxon>
        <taxon>Hypocreales</taxon>
        <taxon>Ophiocordycipitaceae</taxon>
        <taxon>Ophiocordyceps</taxon>
    </lineage>
</organism>
<evidence type="ECO:0000256" key="3">
    <source>
        <dbReference type="ARBA" id="ARBA00022692"/>
    </source>
</evidence>
<dbReference type="GO" id="GO:0016020">
    <property type="term" value="C:membrane"/>
    <property type="evidence" value="ECO:0007669"/>
    <property type="project" value="UniProtKB-SubCell"/>
</dbReference>
<dbReference type="InterPro" id="IPR036259">
    <property type="entry name" value="MFS_trans_sf"/>
</dbReference>
<evidence type="ECO:0000256" key="2">
    <source>
        <dbReference type="ARBA" id="ARBA00022448"/>
    </source>
</evidence>
<name>A0A2C5YG53_9HYPO</name>
<dbReference type="InterPro" id="IPR011701">
    <property type="entry name" value="MFS"/>
</dbReference>
<dbReference type="InterPro" id="IPR020846">
    <property type="entry name" value="MFS_dom"/>
</dbReference>
<feature type="transmembrane region" description="Helical" evidence="6">
    <location>
        <begin position="156"/>
        <end position="175"/>
    </location>
</feature>
<keyword evidence="3 6" id="KW-0812">Transmembrane</keyword>
<accession>A0A2C5YG53</accession>
<feature type="transmembrane region" description="Helical" evidence="6">
    <location>
        <begin position="125"/>
        <end position="144"/>
    </location>
</feature>
<evidence type="ECO:0000256" key="5">
    <source>
        <dbReference type="ARBA" id="ARBA00023136"/>
    </source>
</evidence>
<comment type="caution">
    <text evidence="8">The sequence shown here is derived from an EMBL/GenBank/DDBJ whole genome shotgun (WGS) entry which is preliminary data.</text>
</comment>
<dbReference type="PROSITE" id="PS50850">
    <property type="entry name" value="MFS"/>
    <property type="match status" value="1"/>
</dbReference>
<evidence type="ECO:0000259" key="7">
    <source>
        <dbReference type="PROSITE" id="PS50850"/>
    </source>
</evidence>
<feature type="transmembrane region" description="Helical" evidence="6">
    <location>
        <begin position="64"/>
        <end position="83"/>
    </location>
</feature>
<feature type="domain" description="Major facilitator superfamily (MFS) profile" evidence="7">
    <location>
        <begin position="1"/>
        <end position="407"/>
    </location>
</feature>
<dbReference type="STRING" id="1399860.A0A2C5YG53"/>
<dbReference type="EMBL" id="NJET01000006">
    <property type="protein sequence ID" value="PHH66593.1"/>
    <property type="molecule type" value="Genomic_DNA"/>
</dbReference>
<feature type="transmembrane region" description="Helical" evidence="6">
    <location>
        <begin position="39"/>
        <end position="57"/>
    </location>
</feature>
<dbReference type="SUPFAM" id="SSF103473">
    <property type="entry name" value="MFS general substrate transporter"/>
    <property type="match status" value="1"/>
</dbReference>
<feature type="transmembrane region" description="Helical" evidence="6">
    <location>
        <begin position="288"/>
        <end position="305"/>
    </location>
</feature>
<feature type="transmembrane region" description="Helical" evidence="6">
    <location>
        <begin position="381"/>
        <end position="400"/>
    </location>
</feature>